<comment type="caution">
    <text evidence="3">The sequence shown here is derived from an EMBL/GenBank/DDBJ whole genome shotgun (WGS) entry which is preliminary data.</text>
</comment>
<dbReference type="InterPro" id="IPR036641">
    <property type="entry name" value="HPT_dom_sf"/>
</dbReference>
<dbReference type="EMBL" id="JABEVQ010000002">
    <property type="protein sequence ID" value="NWN90508.1"/>
    <property type="molecule type" value="Genomic_DNA"/>
</dbReference>
<feature type="coiled-coil region" evidence="1">
    <location>
        <begin position="17"/>
        <end position="44"/>
    </location>
</feature>
<dbReference type="AlphaFoldDB" id="A0A851HWV7"/>
<dbReference type="InterPro" id="IPR058661">
    <property type="entry name" value="FimL_2nd"/>
</dbReference>
<evidence type="ECO:0000259" key="2">
    <source>
        <dbReference type="Pfam" id="PF26379"/>
    </source>
</evidence>
<name>A0A851HWV7_9GAMM</name>
<sequence length="568" mass="62997">MVQSSLATKSQSFDLVKSEIEQTIKQAETSLERFQEDRESGQDLQNCLDFLNQLRGIFTLVELRGGTLLCQEAVAIANDVPVGASDDKDILLIKLNNALFILQRYVEYHQQQRADHPELLLPLINELREARGERPYPESCFFDLDIKQQPDFCAGLPESDAVRTNSDYDTTSRRMRLTMQVALLGMLRDRDPVISLKLIGRAARGFARLCEGAPLGQMWCLVAVTANTMLDRSMAITRARKRMFMRVEKYAREMVYVGRVATTKNAPDSLVRDLVYLLYFSGSTDSDVTRILSTYQLAPAEFTDDVMEAHAQRLYGPGTDVLTSLSEALQDELNQLKDKLDIIERGIEPDLAEFAAIADSLERLGKTLIMLDLNRLAASAQEEAGRLRQWEAESRLPDSDEISQLADSLLGIEDAAMQLVSRGITAETDTLAATGQAPRESVYLQEALYVVAEEARNALVLAKRAITAFVESGYDKLNLANLPATLHSIWGGLQMVNHSGAASILERVASSIQDRLLDAGSDPEPQVLEAVADALTSLEYYIENIGKRDEDSGDLLRLAQASLDDIGL</sequence>
<feature type="domain" description="Scaffold protein FimL second" evidence="2">
    <location>
        <begin position="167"/>
        <end position="305"/>
    </location>
</feature>
<gene>
    <name evidence="3" type="ORF">HLV39_03205</name>
</gene>
<accession>A0A851HWV7</accession>
<protein>
    <submittedName>
        <fullName evidence="3">Chemotaxis protein</fullName>
    </submittedName>
</protein>
<organism evidence="3 4">
    <name type="scientific">Marinobacter adhaerens</name>
    <dbReference type="NCBI Taxonomy" id="1033846"/>
    <lineage>
        <taxon>Bacteria</taxon>
        <taxon>Pseudomonadati</taxon>
        <taxon>Pseudomonadota</taxon>
        <taxon>Gammaproteobacteria</taxon>
        <taxon>Pseudomonadales</taxon>
        <taxon>Marinobacteraceae</taxon>
        <taxon>Marinobacter</taxon>
    </lineage>
</organism>
<proteinExistence type="predicted"/>
<feature type="coiled-coil region" evidence="1">
    <location>
        <begin position="319"/>
        <end position="346"/>
    </location>
</feature>
<evidence type="ECO:0000313" key="4">
    <source>
        <dbReference type="Proteomes" id="UP000536442"/>
    </source>
</evidence>
<evidence type="ECO:0000313" key="3">
    <source>
        <dbReference type="EMBL" id="NWN90508.1"/>
    </source>
</evidence>
<keyword evidence="4" id="KW-1185">Reference proteome</keyword>
<evidence type="ECO:0000256" key="1">
    <source>
        <dbReference type="SAM" id="Coils"/>
    </source>
</evidence>
<dbReference type="Proteomes" id="UP000536442">
    <property type="component" value="Unassembled WGS sequence"/>
</dbReference>
<dbReference type="GO" id="GO:0000160">
    <property type="term" value="P:phosphorelay signal transduction system"/>
    <property type="evidence" value="ECO:0007669"/>
    <property type="project" value="InterPro"/>
</dbReference>
<reference evidence="3 4" key="1">
    <citation type="submission" date="2020-03" db="EMBL/GenBank/DDBJ databases">
        <title>Metagenomic, metatranscriptomic, and metabolomic analyses revealed the key microbes and metabolic features during the fermentation of ganjang, Korean traditional soy sauce.</title>
        <authorList>
            <person name="Chun B.H."/>
            <person name="Jeon C.O."/>
        </authorList>
    </citation>
    <scope>NUCLEOTIDE SEQUENCE [LARGE SCALE GENOMIC DNA]</scope>
    <source>
        <strain evidence="3 4">KG14</strain>
    </source>
</reference>
<dbReference type="SUPFAM" id="SSF47226">
    <property type="entry name" value="Histidine-containing phosphotransfer domain, HPT domain"/>
    <property type="match status" value="2"/>
</dbReference>
<keyword evidence="1" id="KW-0175">Coiled coil</keyword>
<dbReference type="Pfam" id="PF26379">
    <property type="entry name" value="FimL_2nd"/>
    <property type="match status" value="1"/>
</dbReference>